<dbReference type="EMBL" id="BGZK01000171">
    <property type="protein sequence ID" value="GBP25733.1"/>
    <property type="molecule type" value="Genomic_DNA"/>
</dbReference>
<comment type="caution">
    <text evidence="1">The sequence shown here is derived from an EMBL/GenBank/DDBJ whole genome shotgun (WGS) entry which is preliminary data.</text>
</comment>
<evidence type="ECO:0000313" key="1">
    <source>
        <dbReference type="EMBL" id="GBP25733.1"/>
    </source>
</evidence>
<keyword evidence="2" id="KW-1185">Reference proteome</keyword>
<evidence type="ECO:0000313" key="2">
    <source>
        <dbReference type="Proteomes" id="UP000299102"/>
    </source>
</evidence>
<accession>A0A4C1UGY1</accession>
<dbReference type="Proteomes" id="UP000299102">
    <property type="component" value="Unassembled WGS sequence"/>
</dbReference>
<proteinExistence type="predicted"/>
<organism evidence="1 2">
    <name type="scientific">Eumeta variegata</name>
    <name type="common">Bagworm moth</name>
    <name type="synonym">Eumeta japonica</name>
    <dbReference type="NCBI Taxonomy" id="151549"/>
    <lineage>
        <taxon>Eukaryota</taxon>
        <taxon>Metazoa</taxon>
        <taxon>Ecdysozoa</taxon>
        <taxon>Arthropoda</taxon>
        <taxon>Hexapoda</taxon>
        <taxon>Insecta</taxon>
        <taxon>Pterygota</taxon>
        <taxon>Neoptera</taxon>
        <taxon>Endopterygota</taxon>
        <taxon>Lepidoptera</taxon>
        <taxon>Glossata</taxon>
        <taxon>Ditrysia</taxon>
        <taxon>Tineoidea</taxon>
        <taxon>Psychidae</taxon>
        <taxon>Oiketicinae</taxon>
        <taxon>Eumeta</taxon>
    </lineage>
</organism>
<sequence length="109" mass="12506">MLLVRINGGSQLCQPDPWPCELQRYVVAGAKSTATHEVLQHQRRHQWVSSFLENNRISHSGDNGLMEREEVTGTLTHCTRCNSRICNFMPLFEMHQNWSPTTIERGCPV</sequence>
<dbReference type="AlphaFoldDB" id="A0A4C1UGY1"/>
<name>A0A4C1UGY1_EUMVA</name>
<protein>
    <submittedName>
        <fullName evidence="1">Uncharacterized protein</fullName>
    </submittedName>
</protein>
<gene>
    <name evidence="1" type="ORF">EVAR_12213_1</name>
</gene>
<reference evidence="1 2" key="1">
    <citation type="journal article" date="2019" name="Commun. Biol.">
        <title>The bagworm genome reveals a unique fibroin gene that provides high tensile strength.</title>
        <authorList>
            <person name="Kono N."/>
            <person name="Nakamura H."/>
            <person name="Ohtoshi R."/>
            <person name="Tomita M."/>
            <person name="Numata K."/>
            <person name="Arakawa K."/>
        </authorList>
    </citation>
    <scope>NUCLEOTIDE SEQUENCE [LARGE SCALE GENOMIC DNA]</scope>
</reference>